<evidence type="ECO:0000313" key="3">
    <source>
        <dbReference type="Proteomes" id="UP000039865"/>
    </source>
</evidence>
<dbReference type="EMBL" id="CCKQ01006294">
    <property type="protein sequence ID" value="CDW77595.1"/>
    <property type="molecule type" value="Genomic_DNA"/>
</dbReference>
<dbReference type="GO" id="GO:0016279">
    <property type="term" value="F:protein-lysine N-methyltransferase activity"/>
    <property type="evidence" value="ECO:0007669"/>
    <property type="project" value="TreeGrafter"/>
</dbReference>
<evidence type="ECO:0000313" key="2">
    <source>
        <dbReference type="EMBL" id="CDW77595.1"/>
    </source>
</evidence>
<dbReference type="PANTHER" id="PTHR13271">
    <property type="entry name" value="UNCHARACTERIZED PUTATIVE METHYLTRANSFERASE"/>
    <property type="match status" value="1"/>
</dbReference>
<feature type="chain" id="PRO_5001729289" description="Rubisco LSMT substrate-binding domain-containing protein" evidence="1">
    <location>
        <begin position="19"/>
        <end position="523"/>
    </location>
</feature>
<evidence type="ECO:0000256" key="1">
    <source>
        <dbReference type="SAM" id="SignalP"/>
    </source>
</evidence>
<dbReference type="InterPro" id="IPR050600">
    <property type="entry name" value="SETD3_SETD6_MTase"/>
</dbReference>
<reference evidence="2 3" key="1">
    <citation type="submission" date="2014-06" db="EMBL/GenBank/DDBJ databases">
        <authorList>
            <person name="Swart Estienne"/>
        </authorList>
    </citation>
    <scope>NUCLEOTIDE SEQUENCE [LARGE SCALE GENOMIC DNA]</scope>
    <source>
        <strain evidence="2 3">130c</strain>
    </source>
</reference>
<dbReference type="Gene3D" id="3.90.1410.10">
    <property type="entry name" value="set domain protein methyltransferase, domain 1"/>
    <property type="match status" value="1"/>
</dbReference>
<protein>
    <recommendedName>
        <fullName evidence="4">Rubisco LSMT substrate-binding domain-containing protein</fullName>
    </recommendedName>
</protein>
<keyword evidence="3" id="KW-1185">Reference proteome</keyword>
<accession>A0A078A5S1</accession>
<feature type="signal peptide" evidence="1">
    <location>
        <begin position="1"/>
        <end position="18"/>
    </location>
</feature>
<organism evidence="2 3">
    <name type="scientific">Stylonychia lemnae</name>
    <name type="common">Ciliate</name>
    <dbReference type="NCBI Taxonomy" id="5949"/>
    <lineage>
        <taxon>Eukaryota</taxon>
        <taxon>Sar</taxon>
        <taxon>Alveolata</taxon>
        <taxon>Ciliophora</taxon>
        <taxon>Intramacronucleata</taxon>
        <taxon>Spirotrichea</taxon>
        <taxon>Stichotrichia</taxon>
        <taxon>Sporadotrichida</taxon>
        <taxon>Oxytrichidae</taxon>
        <taxon>Stylonychinae</taxon>
        <taxon>Stylonychia</taxon>
    </lineage>
</organism>
<dbReference type="SUPFAM" id="SSF82199">
    <property type="entry name" value="SET domain"/>
    <property type="match status" value="1"/>
</dbReference>
<keyword evidence="1" id="KW-0732">Signal</keyword>
<dbReference type="InParanoid" id="A0A078A5S1"/>
<name>A0A078A5S1_STYLE</name>
<dbReference type="InterPro" id="IPR046341">
    <property type="entry name" value="SET_dom_sf"/>
</dbReference>
<proteinExistence type="predicted"/>
<sequence length="523" mass="62752">MICLVFMTVSLNLIGTLQKELQIKTIDEYQEYFNNQIKKLSDYIEVRYQLEKGLHTVVVKDIDQEQETILNVPARFVSSFYDHMHDNSKWELFEIVREVWEQQGRTEIFELQGIMIALLQQDLYNKYVKNWSNSTNEDDIFMWHYLTYLKHVLILDDLGLWNEEQTLFYQQVTLDRMEDDLNRKQLFNEITQQLRERYRDDENKHKLDDFMQTMGSFEDFTIWMSAVCSRSHSIQLEVYLEIKGDQKEDQKLREEKAQKFEQIFGIHVLALQPILDLTNHYTKELGKSDIDIYLTDGIKGSTIKDSYFTYTADSAFQVGEEFVYTYMSHDQTQIKLFKHYGMVLSNNVDSYYEFSINDPKRQLNKELSQLCSSTFECFEEVNLDKQHLSYKFRLNLYDISQPFYNFLRFLNIQQDPNYDLQNVITSLNKDGFISYENEQIVFLQAFQILQQEYERRLTIEELNQRVMILEQTQGVWQNDSLRRQMLTYKVLIQTQQVILTNMNLAVYYETQMILRQAIESQVY</sequence>
<gene>
    <name evidence="2" type="primary">Contig6893.g7376</name>
    <name evidence="2" type="ORF">STYLEM_6558</name>
</gene>
<evidence type="ECO:0008006" key="4">
    <source>
        <dbReference type="Google" id="ProtNLM"/>
    </source>
</evidence>
<dbReference type="AlphaFoldDB" id="A0A078A5S1"/>
<dbReference type="Proteomes" id="UP000039865">
    <property type="component" value="Unassembled WGS sequence"/>
</dbReference>